<evidence type="ECO:0000256" key="5">
    <source>
        <dbReference type="ARBA" id="ARBA00022989"/>
    </source>
</evidence>
<organism evidence="9 10">
    <name type="scientific">Luteolibacter ambystomatis</name>
    <dbReference type="NCBI Taxonomy" id="2824561"/>
    <lineage>
        <taxon>Bacteria</taxon>
        <taxon>Pseudomonadati</taxon>
        <taxon>Verrucomicrobiota</taxon>
        <taxon>Verrucomicrobiia</taxon>
        <taxon>Verrucomicrobiales</taxon>
        <taxon>Verrucomicrobiaceae</taxon>
        <taxon>Luteolibacter</taxon>
    </lineage>
</organism>
<protein>
    <recommendedName>
        <fullName evidence="7">Divalent metal cation transporter MntH</fullName>
    </recommendedName>
</protein>
<evidence type="ECO:0000313" key="10">
    <source>
        <dbReference type="Proteomes" id="UP000676169"/>
    </source>
</evidence>
<dbReference type="GO" id="GO:0046872">
    <property type="term" value="F:metal ion binding"/>
    <property type="evidence" value="ECO:0007669"/>
    <property type="project" value="UniProtKB-UniRule"/>
</dbReference>
<reference evidence="9" key="1">
    <citation type="submission" date="2021-04" db="EMBL/GenBank/DDBJ databases">
        <title>Luteolibacter sp. 32A isolated from the skin of an Anderson's salamander (Ambystoma andersonii).</title>
        <authorList>
            <person name="Spergser J."/>
            <person name="Busse H.-J."/>
        </authorList>
    </citation>
    <scope>NUCLEOTIDE SEQUENCE</scope>
    <source>
        <strain evidence="9">32A</strain>
    </source>
</reference>
<feature type="transmembrane region" description="Helical" evidence="7">
    <location>
        <begin position="232"/>
        <end position="251"/>
    </location>
</feature>
<feature type="transmembrane region" description="Helical" evidence="7">
    <location>
        <begin position="129"/>
        <end position="152"/>
    </location>
</feature>
<feature type="transmembrane region" description="Helical" evidence="7">
    <location>
        <begin position="282"/>
        <end position="303"/>
    </location>
</feature>
<evidence type="ECO:0000256" key="7">
    <source>
        <dbReference type="HAMAP-Rule" id="MF_00221"/>
    </source>
</evidence>
<feature type="transmembrane region" description="Helical" evidence="7">
    <location>
        <begin position="48"/>
        <end position="66"/>
    </location>
</feature>
<keyword evidence="4 7" id="KW-0769">Symport</keyword>
<dbReference type="NCBIfam" id="NF001923">
    <property type="entry name" value="PRK00701.1"/>
    <property type="match status" value="1"/>
</dbReference>
<evidence type="ECO:0000256" key="1">
    <source>
        <dbReference type="ARBA" id="ARBA00004141"/>
    </source>
</evidence>
<name>A0A975G8B6_9BACT</name>
<dbReference type="KEGG" id="lamb:KBB96_20355"/>
<comment type="function">
    <text evidence="7">H(+)-stimulated, divalent metal cation uptake system.</text>
</comment>
<keyword evidence="3 7" id="KW-0812">Transmembrane</keyword>
<evidence type="ECO:0000256" key="2">
    <source>
        <dbReference type="ARBA" id="ARBA00022448"/>
    </source>
</evidence>
<gene>
    <name evidence="7" type="primary">mntH</name>
    <name evidence="9" type="ORF">KBB96_20355</name>
</gene>
<dbReference type="GO" id="GO:0015293">
    <property type="term" value="F:symporter activity"/>
    <property type="evidence" value="ECO:0007669"/>
    <property type="project" value="UniProtKB-UniRule"/>
</dbReference>
<dbReference type="GO" id="GO:0034755">
    <property type="term" value="P:iron ion transmembrane transport"/>
    <property type="evidence" value="ECO:0007669"/>
    <property type="project" value="TreeGrafter"/>
</dbReference>
<feature type="transmembrane region" description="Helical" evidence="7">
    <location>
        <begin position="431"/>
        <end position="453"/>
    </location>
</feature>
<evidence type="ECO:0000256" key="3">
    <source>
        <dbReference type="ARBA" id="ARBA00022692"/>
    </source>
</evidence>
<keyword evidence="7" id="KW-0406">Ion transport</keyword>
<evidence type="ECO:0000256" key="4">
    <source>
        <dbReference type="ARBA" id="ARBA00022847"/>
    </source>
</evidence>
<feature type="transmembrane region" description="Helical" evidence="7">
    <location>
        <begin position="86"/>
        <end position="109"/>
    </location>
</feature>
<dbReference type="InterPro" id="IPR001046">
    <property type="entry name" value="NRAMP_fam"/>
</dbReference>
<keyword evidence="2 7" id="KW-0813">Transport</keyword>
<dbReference type="NCBIfam" id="TIGR01197">
    <property type="entry name" value="nramp"/>
    <property type="match status" value="1"/>
</dbReference>
<feature type="transmembrane region" description="Helical" evidence="7">
    <location>
        <begin position="370"/>
        <end position="389"/>
    </location>
</feature>
<sequence>MSDPAATFEDTTPSPEDTPCRGKGWRGKGRESLPEVFRSIRIPQNASWWRKLLAFAGPGFLVSVGYMDPGNWATDLAGGAKFGYTLLSVILISNLMAILLQHLCVKLGVVTGRDLAQACRDHYPRPVAWMLWVLCEAAIAACDLAEVIGSAIGLQLLFGIPLVWGCVITVADVMIVMLLQNKGFRYVEALVITLILTIGGCFAAEMIFAKPDLGGIARGFMPSAELLHNKEMLFVAIGILGATVMPHNLYLHSSIVQTRDFQRTDEGRAEAIKYATIDSTGALMFALFINGGILILAAAAFHTTGRHEVAEIQEAYQLLSPVLGVGIASTLFAVALLASGQNSTLTGTLAGQIVMEGFLNIRMKAWVRRLITRLIAVVPAVIIIAIYGENETTNLLIWSQVILSMQLGFAVVPLLMFTGDKVKMGRFANPLWIKLLAWLTAVVIIVLNVKLLVDFFVPEAWRAAIGL</sequence>
<feature type="transmembrane region" description="Helical" evidence="7">
    <location>
        <begin position="158"/>
        <end position="179"/>
    </location>
</feature>
<dbReference type="PRINTS" id="PR00447">
    <property type="entry name" value="NATRESASSCMP"/>
</dbReference>
<dbReference type="Pfam" id="PF01566">
    <property type="entry name" value="Nramp"/>
    <property type="match status" value="1"/>
</dbReference>
<dbReference type="HAMAP" id="MF_00221">
    <property type="entry name" value="NRAMP"/>
    <property type="match status" value="1"/>
</dbReference>
<keyword evidence="10" id="KW-1185">Reference proteome</keyword>
<dbReference type="RefSeq" id="WP_211631331.1">
    <property type="nucleotide sequence ID" value="NZ_CP073100.1"/>
</dbReference>
<dbReference type="PANTHER" id="PTHR11706">
    <property type="entry name" value="SOLUTE CARRIER PROTEIN FAMILY 11 MEMBER"/>
    <property type="match status" value="1"/>
</dbReference>
<evidence type="ECO:0000256" key="6">
    <source>
        <dbReference type="ARBA" id="ARBA00023136"/>
    </source>
</evidence>
<evidence type="ECO:0000256" key="8">
    <source>
        <dbReference type="SAM" id="MobiDB-lite"/>
    </source>
</evidence>
<feature type="transmembrane region" description="Helical" evidence="7">
    <location>
        <begin position="315"/>
        <end position="338"/>
    </location>
</feature>
<feature type="transmembrane region" description="Helical" evidence="7">
    <location>
        <begin position="186"/>
        <end position="208"/>
    </location>
</feature>
<dbReference type="EMBL" id="CP073100">
    <property type="protein sequence ID" value="QUE51192.1"/>
    <property type="molecule type" value="Genomic_DNA"/>
</dbReference>
<dbReference type="Proteomes" id="UP000676169">
    <property type="component" value="Chromosome"/>
</dbReference>
<comment type="similarity">
    <text evidence="7">Belongs to the NRAMP family.</text>
</comment>
<dbReference type="GO" id="GO:0005384">
    <property type="term" value="F:manganese ion transmembrane transporter activity"/>
    <property type="evidence" value="ECO:0007669"/>
    <property type="project" value="TreeGrafter"/>
</dbReference>
<comment type="subcellular location">
    <subcellularLocation>
        <location evidence="7">Cell membrane</location>
        <topology evidence="7">Multi-pass membrane protein</topology>
    </subcellularLocation>
    <subcellularLocation>
        <location evidence="1">Membrane</location>
        <topology evidence="1">Multi-pass membrane protein</topology>
    </subcellularLocation>
</comment>
<feature type="region of interest" description="Disordered" evidence="8">
    <location>
        <begin position="1"/>
        <end position="29"/>
    </location>
</feature>
<dbReference type="AlphaFoldDB" id="A0A975G8B6"/>
<keyword evidence="6 7" id="KW-0472">Membrane</keyword>
<dbReference type="GO" id="GO:0015086">
    <property type="term" value="F:cadmium ion transmembrane transporter activity"/>
    <property type="evidence" value="ECO:0007669"/>
    <property type="project" value="TreeGrafter"/>
</dbReference>
<feature type="transmembrane region" description="Helical" evidence="7">
    <location>
        <begin position="395"/>
        <end position="419"/>
    </location>
</feature>
<accession>A0A975G8B6</accession>
<dbReference type="GO" id="GO:0005886">
    <property type="term" value="C:plasma membrane"/>
    <property type="evidence" value="ECO:0007669"/>
    <property type="project" value="UniProtKB-SubCell"/>
</dbReference>
<evidence type="ECO:0000313" key="9">
    <source>
        <dbReference type="EMBL" id="QUE51192.1"/>
    </source>
</evidence>
<dbReference type="NCBIfam" id="NF037982">
    <property type="entry name" value="Nramp_1"/>
    <property type="match status" value="1"/>
</dbReference>
<proteinExistence type="inferred from homology"/>
<dbReference type="PANTHER" id="PTHR11706:SF33">
    <property type="entry name" value="NATURAL RESISTANCE-ASSOCIATED MACROPHAGE PROTEIN 2"/>
    <property type="match status" value="1"/>
</dbReference>
<keyword evidence="7" id="KW-1003">Cell membrane</keyword>
<keyword evidence="5 7" id="KW-1133">Transmembrane helix</keyword>